<accession>A0ABQ1JRB6</accession>
<proteinExistence type="predicted"/>
<protein>
    <submittedName>
        <fullName evidence="1">Uncharacterized protein</fullName>
    </submittedName>
</protein>
<sequence length="160" mass="18161">MRLSEIKTYLNEVDEVNFRMPEGDYVPKHFHVTEVGEISKDYIDCGGTIRIEKKISIQLWKADDYDHRLQPKKFLDIIRLSEEVLKVGDYEVEVEYQGATIGKYNLGFDGKDFWLLPTTTACLAPDKCGIPQSNEKEKVQLSNITKSTEEACCTPGSGCC</sequence>
<keyword evidence="2" id="KW-1185">Reference proteome</keyword>
<evidence type="ECO:0000313" key="2">
    <source>
        <dbReference type="Proteomes" id="UP000615760"/>
    </source>
</evidence>
<comment type="caution">
    <text evidence="1">The sequence shown here is derived from an EMBL/GenBank/DDBJ whole genome shotgun (WGS) entry which is preliminary data.</text>
</comment>
<dbReference type="Pfam" id="PF20001">
    <property type="entry name" value="DUF6428"/>
    <property type="match status" value="1"/>
</dbReference>
<gene>
    <name evidence="1" type="ORF">GCM10007424_13530</name>
</gene>
<organism evidence="1 2">
    <name type="scientific">Flavobacterium suaedae</name>
    <dbReference type="NCBI Taxonomy" id="1767027"/>
    <lineage>
        <taxon>Bacteria</taxon>
        <taxon>Pseudomonadati</taxon>
        <taxon>Bacteroidota</taxon>
        <taxon>Flavobacteriia</taxon>
        <taxon>Flavobacteriales</taxon>
        <taxon>Flavobacteriaceae</taxon>
        <taxon>Flavobacterium</taxon>
    </lineage>
</organism>
<dbReference type="Proteomes" id="UP000615760">
    <property type="component" value="Unassembled WGS sequence"/>
</dbReference>
<dbReference type="RefSeq" id="WP_188620499.1">
    <property type="nucleotide sequence ID" value="NZ_BMJE01000003.1"/>
</dbReference>
<evidence type="ECO:0000313" key="1">
    <source>
        <dbReference type="EMBL" id="GGB74857.1"/>
    </source>
</evidence>
<name>A0ABQ1JRB6_9FLAO</name>
<reference evidence="2" key="1">
    <citation type="journal article" date="2019" name="Int. J. Syst. Evol. Microbiol.">
        <title>The Global Catalogue of Microorganisms (GCM) 10K type strain sequencing project: providing services to taxonomists for standard genome sequencing and annotation.</title>
        <authorList>
            <consortium name="The Broad Institute Genomics Platform"/>
            <consortium name="The Broad Institute Genome Sequencing Center for Infectious Disease"/>
            <person name="Wu L."/>
            <person name="Ma J."/>
        </authorList>
    </citation>
    <scope>NUCLEOTIDE SEQUENCE [LARGE SCALE GENOMIC DNA]</scope>
    <source>
        <strain evidence="2">CGMCC 1.15461</strain>
    </source>
</reference>
<dbReference type="EMBL" id="BMJE01000003">
    <property type="protein sequence ID" value="GGB74857.1"/>
    <property type="molecule type" value="Genomic_DNA"/>
</dbReference>
<dbReference type="InterPro" id="IPR045534">
    <property type="entry name" value="DUF6428"/>
</dbReference>